<dbReference type="AlphaFoldDB" id="A0A9X3ZJY1"/>
<dbReference type="RefSeq" id="WP_267993268.1">
    <property type="nucleotide sequence ID" value="NZ_JAPJZI010000002.1"/>
</dbReference>
<evidence type="ECO:0000313" key="2">
    <source>
        <dbReference type="EMBL" id="MDA5401276.1"/>
    </source>
</evidence>
<sequence length="314" mass="34733">MASATGIRTQQMNSSAKGYIEQALSGLAPGKPYAIVDYPNYANPGDCAIWLGARRALESIYGYAPAYVSTVRQFDARRCREKTSEGTIFFLGGGNFGSLYEKHHRMRLRALDKIADLRIVLLPLSVAERDPGNPALIAETRSVVERCLNLKVLVRERNSMKQLRETYRIEGQLCPDTAHWCHISDARPTTEAVGLFRKDGEALPGASGNHLPSGDVFDWRDNRTIMQMNRLGKISPLIPSRRLRLAAFDSVAKSKVKAASKLLGRGNRVLTDRLHGVILASLMKREVAAADNKTGKVGAYVNTWPHLLPHVTLN</sequence>
<organism evidence="2 3">
    <name type="scientific">Hoeflea prorocentri</name>
    <dbReference type="NCBI Taxonomy" id="1922333"/>
    <lineage>
        <taxon>Bacteria</taxon>
        <taxon>Pseudomonadati</taxon>
        <taxon>Pseudomonadota</taxon>
        <taxon>Alphaproteobacteria</taxon>
        <taxon>Hyphomicrobiales</taxon>
        <taxon>Rhizobiaceae</taxon>
        <taxon>Hoeflea</taxon>
    </lineage>
</organism>
<dbReference type="Proteomes" id="UP001151234">
    <property type="component" value="Unassembled WGS sequence"/>
</dbReference>
<dbReference type="GO" id="GO:0016740">
    <property type="term" value="F:transferase activity"/>
    <property type="evidence" value="ECO:0007669"/>
    <property type="project" value="UniProtKB-KW"/>
</dbReference>
<evidence type="ECO:0000259" key="1">
    <source>
        <dbReference type="Pfam" id="PF04230"/>
    </source>
</evidence>
<dbReference type="InterPro" id="IPR007345">
    <property type="entry name" value="Polysacch_pyruvyl_Trfase"/>
</dbReference>
<gene>
    <name evidence="2" type="ORF">OQ273_22075</name>
</gene>
<comment type="caution">
    <text evidence="2">The sequence shown here is derived from an EMBL/GenBank/DDBJ whole genome shotgun (WGS) entry which is preliminary data.</text>
</comment>
<feature type="domain" description="Polysaccharide pyruvyl transferase" evidence="1">
    <location>
        <begin position="43"/>
        <end position="289"/>
    </location>
</feature>
<proteinExistence type="predicted"/>
<keyword evidence="2" id="KW-0808">Transferase</keyword>
<evidence type="ECO:0000313" key="3">
    <source>
        <dbReference type="Proteomes" id="UP001151234"/>
    </source>
</evidence>
<accession>A0A9X3ZJY1</accession>
<reference evidence="2" key="1">
    <citation type="submission" date="2022-11" db="EMBL/GenBank/DDBJ databases">
        <title>Draft genome sequence of Hoeflea poritis E7-10 and Hoeflea prorocentri PM5-8, separated from scleractinian coral Porites lutea and marine dinoflagellate.</title>
        <authorList>
            <person name="Zhang G."/>
            <person name="Wei Q."/>
            <person name="Cai L."/>
        </authorList>
    </citation>
    <scope>NUCLEOTIDE SEQUENCE</scope>
    <source>
        <strain evidence="2">PM5-8</strain>
    </source>
</reference>
<name>A0A9X3ZJY1_9HYPH</name>
<dbReference type="Pfam" id="PF04230">
    <property type="entry name" value="PS_pyruv_trans"/>
    <property type="match status" value="1"/>
</dbReference>
<protein>
    <submittedName>
        <fullName evidence="2">Polysaccharide pyruvyl transferase family protein</fullName>
    </submittedName>
</protein>
<dbReference type="EMBL" id="JAPJZI010000002">
    <property type="protein sequence ID" value="MDA5401276.1"/>
    <property type="molecule type" value="Genomic_DNA"/>
</dbReference>
<keyword evidence="3" id="KW-1185">Reference proteome</keyword>